<sequence>MKTTLIFLVIFCTSIANAQTLEVGLRVQKTQEMYWENGVSAQFSFAKFKPEQFFLGLDYVTSRLGTAYQSNAIKQDSYLLSGSWLFNKNKPYHIVTRFNMGYFYSDLEEDMFAAIPNTSFLVSPEVGLKYNFKKMPISLNLGVGFYIITAKEGYSPGTLQPLYYHLDLYYSILKTRKK</sequence>
<proteinExistence type="predicted"/>
<evidence type="ECO:0000313" key="2">
    <source>
        <dbReference type="EMBL" id="TDD99540.1"/>
    </source>
</evidence>
<gene>
    <name evidence="2" type="ORF">E0F76_02105</name>
</gene>
<name>A0A4R5CLM2_9FLAO</name>
<evidence type="ECO:0000313" key="3">
    <source>
        <dbReference type="Proteomes" id="UP000295479"/>
    </source>
</evidence>
<protein>
    <recommendedName>
        <fullName evidence="4">DUF3575 domain-containing protein</fullName>
    </recommendedName>
</protein>
<dbReference type="OrthoDB" id="764801at2"/>
<dbReference type="Proteomes" id="UP000295479">
    <property type="component" value="Unassembled WGS sequence"/>
</dbReference>
<evidence type="ECO:0008006" key="4">
    <source>
        <dbReference type="Google" id="ProtNLM"/>
    </source>
</evidence>
<evidence type="ECO:0000256" key="1">
    <source>
        <dbReference type="SAM" id="SignalP"/>
    </source>
</evidence>
<dbReference type="EMBL" id="SMFK01000001">
    <property type="protein sequence ID" value="TDD99540.1"/>
    <property type="molecule type" value="Genomic_DNA"/>
</dbReference>
<organism evidence="2 3">
    <name type="scientific">Flavobacterium cellulosilyticum</name>
    <dbReference type="NCBI Taxonomy" id="2541731"/>
    <lineage>
        <taxon>Bacteria</taxon>
        <taxon>Pseudomonadati</taxon>
        <taxon>Bacteroidota</taxon>
        <taxon>Flavobacteriia</taxon>
        <taxon>Flavobacteriales</taxon>
        <taxon>Flavobacteriaceae</taxon>
        <taxon>Flavobacterium</taxon>
    </lineage>
</organism>
<reference evidence="2 3" key="1">
    <citation type="submission" date="2019-03" db="EMBL/GenBank/DDBJ databases">
        <title>Flavobacterium AR-3-4 sp. nov. isolated from arctic soil.</title>
        <authorList>
            <person name="Chaudhary D.K."/>
        </authorList>
    </citation>
    <scope>NUCLEOTIDE SEQUENCE [LARGE SCALE GENOMIC DNA]</scope>
    <source>
        <strain evidence="2 3">AR-3-4</strain>
    </source>
</reference>
<keyword evidence="1" id="KW-0732">Signal</keyword>
<feature type="signal peptide" evidence="1">
    <location>
        <begin position="1"/>
        <end position="18"/>
    </location>
</feature>
<dbReference type="AlphaFoldDB" id="A0A4R5CLM2"/>
<dbReference type="RefSeq" id="WP_132000778.1">
    <property type="nucleotide sequence ID" value="NZ_SMFK01000001.1"/>
</dbReference>
<comment type="caution">
    <text evidence="2">The sequence shown here is derived from an EMBL/GenBank/DDBJ whole genome shotgun (WGS) entry which is preliminary data.</text>
</comment>
<accession>A0A4R5CLM2</accession>
<feature type="chain" id="PRO_5020977110" description="DUF3575 domain-containing protein" evidence="1">
    <location>
        <begin position="19"/>
        <end position="178"/>
    </location>
</feature>
<keyword evidence="3" id="KW-1185">Reference proteome</keyword>